<keyword evidence="4" id="KW-0408">Iron</keyword>
<dbReference type="GO" id="GO:0003677">
    <property type="term" value="F:DNA binding"/>
    <property type="evidence" value="ECO:0007669"/>
    <property type="project" value="UniProtKB-KW"/>
</dbReference>
<dbReference type="AlphaFoldDB" id="A0AAV3MBK4"/>
<keyword evidence="8" id="KW-0804">Transcription</keyword>
<keyword evidence="3" id="KW-0479">Metal-binding</keyword>
<dbReference type="Pfam" id="PF09278">
    <property type="entry name" value="MerR-DNA-bind"/>
    <property type="match status" value="1"/>
</dbReference>
<dbReference type="CDD" id="cd01110">
    <property type="entry name" value="HTH_SoxR"/>
    <property type="match status" value="1"/>
</dbReference>
<comment type="caution">
    <text evidence="10">The sequence shown here is derived from an EMBL/GenBank/DDBJ whole genome shotgun (WGS) entry which is preliminary data.</text>
</comment>
<evidence type="ECO:0000256" key="8">
    <source>
        <dbReference type="ARBA" id="ARBA00023163"/>
    </source>
</evidence>
<dbReference type="GO" id="GO:0051537">
    <property type="term" value="F:2 iron, 2 sulfur cluster binding"/>
    <property type="evidence" value="ECO:0007669"/>
    <property type="project" value="UniProtKB-KW"/>
</dbReference>
<reference evidence="10 11" key="1">
    <citation type="submission" date="2014-01" db="EMBL/GenBank/DDBJ databases">
        <authorList>
            <person name="Durkin A.S."/>
            <person name="McCorrison J."/>
            <person name="Torralba M."/>
            <person name="Gillis M."/>
            <person name="Haft D.H."/>
            <person name="Methe B."/>
            <person name="Sutton G."/>
            <person name="Nelson K.E."/>
        </authorList>
    </citation>
    <scope>NUCLEOTIDE SEQUENCE [LARGE SCALE GENOMIC DNA]</scope>
    <source>
        <strain evidence="10 11">205/92</strain>
    </source>
</reference>
<dbReference type="PANTHER" id="PTHR30204:SF0">
    <property type="entry name" value="REDOX-SENSITIVE TRANSCRIPTIONAL ACTIVATOR SOXR"/>
    <property type="match status" value="1"/>
</dbReference>
<evidence type="ECO:0000256" key="3">
    <source>
        <dbReference type="ARBA" id="ARBA00022723"/>
    </source>
</evidence>
<dbReference type="RefSeq" id="WP_006658247.1">
    <property type="nucleotide sequence ID" value="NZ_JALD01000005.1"/>
</dbReference>
<keyword evidence="7" id="KW-0238">DNA-binding</keyword>
<dbReference type="InterPro" id="IPR000551">
    <property type="entry name" value="MerR-type_HTH_dom"/>
</dbReference>
<sequence length="165" mass="18287">MVGKTMKTIKTREIAAEKGDFSRALTVGEVAKRAGVPVSTVHFYEAKGLIQSARTQGNQRRFPPVVLRYIAIIKVAQSTGIPLKEIQDALGKFPANSTLTAEEWKSMSTEWKSSLDRRIKQLTRLRNELDHCIGCGCLSLRDCPLRNPEDILGNQGPGAQILERP</sequence>
<evidence type="ECO:0000313" key="11">
    <source>
        <dbReference type="Proteomes" id="UP000022311"/>
    </source>
</evidence>
<gene>
    <name evidence="10" type="primary">soxR</name>
    <name evidence="10" type="ORF">HMPREF1563_2360</name>
</gene>
<dbReference type="NCBIfam" id="TIGR01950">
    <property type="entry name" value="SoxR"/>
    <property type="match status" value="1"/>
</dbReference>
<dbReference type="InterPro" id="IPR009061">
    <property type="entry name" value="DNA-bd_dom_put_sf"/>
</dbReference>
<organism evidence="10 11">
    <name type="scientific">Providencia alcalifaciens 205/92</name>
    <dbReference type="NCBI Taxonomy" id="1256988"/>
    <lineage>
        <taxon>Bacteria</taxon>
        <taxon>Pseudomonadati</taxon>
        <taxon>Pseudomonadota</taxon>
        <taxon>Gammaproteobacteria</taxon>
        <taxon>Enterobacterales</taxon>
        <taxon>Morganellaceae</taxon>
        <taxon>Providencia</taxon>
    </lineage>
</organism>
<dbReference type="InterPro" id="IPR010211">
    <property type="entry name" value="Redox-sen_tscrpt-act_SoxR"/>
</dbReference>
<keyword evidence="2" id="KW-0001">2Fe-2S</keyword>
<feature type="domain" description="HTH merR-type" evidence="9">
    <location>
        <begin position="24"/>
        <end position="92"/>
    </location>
</feature>
<evidence type="ECO:0000256" key="2">
    <source>
        <dbReference type="ARBA" id="ARBA00022714"/>
    </source>
</evidence>
<dbReference type="GO" id="GO:0006979">
    <property type="term" value="P:response to oxidative stress"/>
    <property type="evidence" value="ECO:0007669"/>
    <property type="project" value="InterPro"/>
</dbReference>
<evidence type="ECO:0000256" key="4">
    <source>
        <dbReference type="ARBA" id="ARBA00023004"/>
    </source>
</evidence>
<name>A0AAV3MBK4_9GAMM</name>
<dbReference type="PROSITE" id="PS50937">
    <property type="entry name" value="HTH_MERR_2"/>
    <property type="match status" value="1"/>
</dbReference>
<dbReference type="EMBL" id="JALD01000005">
    <property type="protein sequence ID" value="EUD12749.1"/>
    <property type="molecule type" value="Genomic_DNA"/>
</dbReference>
<dbReference type="SMART" id="SM00422">
    <property type="entry name" value="HTH_MERR"/>
    <property type="match status" value="1"/>
</dbReference>
<accession>A0AAV3MBK4</accession>
<evidence type="ECO:0000259" key="9">
    <source>
        <dbReference type="PROSITE" id="PS50937"/>
    </source>
</evidence>
<evidence type="ECO:0000256" key="5">
    <source>
        <dbReference type="ARBA" id="ARBA00023014"/>
    </source>
</evidence>
<dbReference type="Pfam" id="PF00376">
    <property type="entry name" value="MerR"/>
    <property type="match status" value="1"/>
</dbReference>
<dbReference type="InterPro" id="IPR015358">
    <property type="entry name" value="Tscrpt_reg_MerR_DNA-bd"/>
</dbReference>
<dbReference type="GeneID" id="57291373"/>
<evidence type="ECO:0000313" key="10">
    <source>
        <dbReference type="EMBL" id="EUD12749.1"/>
    </source>
</evidence>
<dbReference type="InterPro" id="IPR047057">
    <property type="entry name" value="MerR_fam"/>
</dbReference>
<dbReference type="PRINTS" id="PR00040">
    <property type="entry name" value="HTHMERR"/>
</dbReference>
<keyword evidence="6" id="KW-0805">Transcription regulation</keyword>
<dbReference type="GO" id="GO:0003700">
    <property type="term" value="F:DNA-binding transcription factor activity"/>
    <property type="evidence" value="ECO:0007669"/>
    <property type="project" value="InterPro"/>
</dbReference>
<evidence type="ECO:0000256" key="6">
    <source>
        <dbReference type="ARBA" id="ARBA00023015"/>
    </source>
</evidence>
<dbReference type="SUPFAM" id="SSF46955">
    <property type="entry name" value="Putative DNA-binding domain"/>
    <property type="match status" value="1"/>
</dbReference>
<evidence type="ECO:0000256" key="1">
    <source>
        <dbReference type="ARBA" id="ARBA00014474"/>
    </source>
</evidence>
<dbReference type="Proteomes" id="UP000022311">
    <property type="component" value="Unassembled WGS sequence"/>
</dbReference>
<dbReference type="Gene3D" id="1.10.1660.10">
    <property type="match status" value="1"/>
</dbReference>
<protein>
    <recommendedName>
        <fullName evidence="1">Redox-sensitive transcriptional activator SoxR</fullName>
    </recommendedName>
</protein>
<dbReference type="PANTHER" id="PTHR30204">
    <property type="entry name" value="REDOX-CYCLING DRUG-SENSING TRANSCRIPTIONAL ACTIVATOR SOXR"/>
    <property type="match status" value="1"/>
</dbReference>
<dbReference type="GO" id="GO:0046872">
    <property type="term" value="F:metal ion binding"/>
    <property type="evidence" value="ECO:0007669"/>
    <property type="project" value="UniProtKB-KW"/>
</dbReference>
<evidence type="ECO:0000256" key="7">
    <source>
        <dbReference type="ARBA" id="ARBA00023125"/>
    </source>
</evidence>
<keyword evidence="5" id="KW-0411">Iron-sulfur</keyword>
<proteinExistence type="predicted"/>